<dbReference type="InterPro" id="IPR001279">
    <property type="entry name" value="Metallo-B-lactamas"/>
</dbReference>
<dbReference type="AlphaFoldDB" id="A0A8I1MXF3"/>
<dbReference type="GO" id="GO:0016787">
    <property type="term" value="F:hydrolase activity"/>
    <property type="evidence" value="ECO:0007669"/>
    <property type="project" value="UniProtKB-KW"/>
</dbReference>
<feature type="chain" id="PRO_5034456719" evidence="2">
    <location>
        <begin position="43"/>
        <end position="347"/>
    </location>
</feature>
<dbReference type="InterPro" id="IPR050855">
    <property type="entry name" value="NDM-1-like"/>
</dbReference>
<dbReference type="EMBL" id="JAFKMR010000033">
    <property type="protein sequence ID" value="MBN8745530.1"/>
    <property type="molecule type" value="Genomic_DNA"/>
</dbReference>
<organism evidence="4 5">
    <name type="scientific">Thiomonas arsenitoxydans (strain DSM 22701 / CIP 110005 / 3As)</name>
    <dbReference type="NCBI Taxonomy" id="426114"/>
    <lineage>
        <taxon>Bacteria</taxon>
        <taxon>Pseudomonadati</taxon>
        <taxon>Pseudomonadota</taxon>
        <taxon>Betaproteobacteria</taxon>
        <taxon>Burkholderiales</taxon>
        <taxon>Thiomonas</taxon>
    </lineage>
</organism>
<protein>
    <submittedName>
        <fullName evidence="4">MBL fold metallo-hydrolase</fullName>
    </submittedName>
</protein>
<sequence length="347" mass="37614">MTFFRPHSPAFSAQRRRLMGWGFRAAGLAAAGAAAPHLAAFAADAVDFIRGPKVPDVPFTQISDHVYVIYAADGFPTESNQGMMSNITAVKTAKGVVILDSGASVQIGEMVIRQLPKVSDKPVVAVFNSHYHGDHWLGNDAFVSAYGQDLPIYAMPQTREQILGATGTEWQQAMLKWTNQSSAGTRIVAPNRDVKHGDVFDFGDVTLRAHHYGTAHTPSDVCLEVVQDKLTYVGDVMMNRRIANMDDGSYPGSLNYMDKLAQNIPGSNWLPGHGHAGEAVMVWQRELFAAIWEHAQKAAHDLAGPEAAIAAAKADPRVASKAKDTAGWDNNIGKYISLAYLEAEQKA</sequence>
<dbReference type="Gene3D" id="3.60.15.10">
    <property type="entry name" value="Ribonuclease Z/Hydroxyacylglutathione hydrolase-like"/>
    <property type="match status" value="1"/>
</dbReference>
<evidence type="ECO:0000256" key="1">
    <source>
        <dbReference type="ARBA" id="ARBA00005250"/>
    </source>
</evidence>
<evidence type="ECO:0000313" key="5">
    <source>
        <dbReference type="Proteomes" id="UP000664800"/>
    </source>
</evidence>
<dbReference type="PANTHER" id="PTHR42951:SF4">
    <property type="entry name" value="ACYL-COENZYME A THIOESTERASE MBLAC2"/>
    <property type="match status" value="1"/>
</dbReference>
<evidence type="ECO:0000256" key="2">
    <source>
        <dbReference type="SAM" id="SignalP"/>
    </source>
</evidence>
<reference evidence="4" key="1">
    <citation type="submission" date="2021-02" db="EMBL/GenBank/DDBJ databases">
        <title>Thiocyanate and organic carbon inputs drive convergent selection for specific autotrophic Afipia and Thiobacillus strains within complex microbiomes.</title>
        <authorList>
            <person name="Huddy R.J."/>
            <person name="Sachdeva R."/>
            <person name="Kadzinga F."/>
            <person name="Kantor R.S."/>
            <person name="Harrison S.T.L."/>
            <person name="Banfield J.F."/>
        </authorList>
    </citation>
    <scope>NUCLEOTIDE SEQUENCE</scope>
    <source>
        <strain evidence="4">SCN18_13_7_16_R3_B_64_19</strain>
    </source>
</reference>
<feature type="signal peptide" evidence="2">
    <location>
        <begin position="1"/>
        <end position="42"/>
    </location>
</feature>
<proteinExistence type="inferred from homology"/>
<evidence type="ECO:0000313" key="4">
    <source>
        <dbReference type="EMBL" id="MBN8745530.1"/>
    </source>
</evidence>
<comment type="caution">
    <text evidence="4">The sequence shown here is derived from an EMBL/GenBank/DDBJ whole genome shotgun (WGS) entry which is preliminary data.</text>
</comment>
<dbReference type="SUPFAM" id="SSF56281">
    <property type="entry name" value="Metallo-hydrolase/oxidoreductase"/>
    <property type="match status" value="1"/>
</dbReference>
<feature type="domain" description="Metallo-beta-lactamase" evidence="3">
    <location>
        <begin position="84"/>
        <end position="273"/>
    </location>
</feature>
<dbReference type="CDD" id="cd16282">
    <property type="entry name" value="metallo-hydrolase-like_MBL-fold"/>
    <property type="match status" value="1"/>
</dbReference>
<dbReference type="PANTHER" id="PTHR42951">
    <property type="entry name" value="METALLO-BETA-LACTAMASE DOMAIN-CONTAINING"/>
    <property type="match status" value="1"/>
</dbReference>
<dbReference type="SMART" id="SM00849">
    <property type="entry name" value="Lactamase_B"/>
    <property type="match status" value="1"/>
</dbReference>
<dbReference type="InterPro" id="IPR036866">
    <property type="entry name" value="RibonucZ/Hydroxyglut_hydro"/>
</dbReference>
<keyword evidence="4" id="KW-0378">Hydrolase</keyword>
<comment type="similarity">
    <text evidence="1">Belongs to the metallo-beta-lactamase superfamily. Class-B beta-lactamase family.</text>
</comment>
<evidence type="ECO:0000259" key="3">
    <source>
        <dbReference type="SMART" id="SM00849"/>
    </source>
</evidence>
<dbReference type="GO" id="GO:0017001">
    <property type="term" value="P:antibiotic catabolic process"/>
    <property type="evidence" value="ECO:0007669"/>
    <property type="project" value="UniProtKB-ARBA"/>
</dbReference>
<dbReference type="Pfam" id="PF00753">
    <property type="entry name" value="Lactamase_B"/>
    <property type="match status" value="1"/>
</dbReference>
<keyword evidence="2" id="KW-0732">Signal</keyword>
<gene>
    <name evidence="4" type="ORF">J0I24_14695</name>
</gene>
<dbReference type="InterPro" id="IPR006311">
    <property type="entry name" value="TAT_signal"/>
</dbReference>
<dbReference type="PROSITE" id="PS51318">
    <property type="entry name" value="TAT"/>
    <property type="match status" value="1"/>
</dbReference>
<name>A0A8I1MXF3_THIA3</name>
<accession>A0A8I1MXF3</accession>
<dbReference type="RefSeq" id="WP_276732383.1">
    <property type="nucleotide sequence ID" value="NZ_JAFKMR010000033.1"/>
</dbReference>
<dbReference type="Proteomes" id="UP000664800">
    <property type="component" value="Unassembled WGS sequence"/>
</dbReference>